<feature type="compositionally biased region" description="Polar residues" evidence="1">
    <location>
        <begin position="191"/>
        <end position="205"/>
    </location>
</feature>
<evidence type="ECO:0000313" key="2">
    <source>
        <dbReference type="EMBL" id="JAA66068.1"/>
    </source>
</evidence>
<dbReference type="InterPro" id="IPR020103">
    <property type="entry name" value="PsdUridine_synth_cat_dom_sf"/>
</dbReference>
<dbReference type="SUPFAM" id="SSF55120">
    <property type="entry name" value="Pseudouridine synthase"/>
    <property type="match status" value="1"/>
</dbReference>
<dbReference type="GO" id="GO:0009982">
    <property type="term" value="F:pseudouridine synthase activity"/>
    <property type="evidence" value="ECO:0007669"/>
    <property type="project" value="InterPro"/>
</dbReference>
<dbReference type="GO" id="GO:0003723">
    <property type="term" value="F:RNA binding"/>
    <property type="evidence" value="ECO:0007669"/>
    <property type="project" value="InterPro"/>
</dbReference>
<proteinExistence type="evidence at transcript level"/>
<reference evidence="2" key="1">
    <citation type="submission" date="2012-12" db="EMBL/GenBank/DDBJ databases">
        <title>Identification and characterization of a phenylalanine ammonia-lyase gene family in Isatis indigotica Fort.</title>
        <authorList>
            <person name="Liu Q."/>
            <person name="Chen J."/>
            <person name="Zhou X."/>
            <person name="Di P."/>
            <person name="Xiao Y."/>
            <person name="Xuan H."/>
            <person name="Zhang L."/>
            <person name="Chen W."/>
        </authorList>
    </citation>
    <scope>NUCLEOTIDE SEQUENCE</scope>
    <source>
        <tissue evidence="2">Salivary gland</tissue>
    </source>
</reference>
<feature type="compositionally biased region" description="Basic and acidic residues" evidence="1">
    <location>
        <begin position="94"/>
        <end position="121"/>
    </location>
</feature>
<evidence type="ECO:0000256" key="1">
    <source>
        <dbReference type="SAM" id="MobiDB-lite"/>
    </source>
</evidence>
<dbReference type="GO" id="GO:0001522">
    <property type="term" value="P:pseudouridine synthesis"/>
    <property type="evidence" value="ECO:0007669"/>
    <property type="project" value="InterPro"/>
</dbReference>
<accession>A0A0K8R5A4</accession>
<feature type="compositionally biased region" description="Basic and acidic residues" evidence="1">
    <location>
        <begin position="151"/>
        <end position="179"/>
    </location>
</feature>
<dbReference type="AlphaFoldDB" id="A0A0K8R5A4"/>
<feature type="compositionally biased region" description="Basic and acidic residues" evidence="1">
    <location>
        <begin position="304"/>
        <end position="317"/>
    </location>
</feature>
<feature type="compositionally biased region" description="Basic and acidic residues" evidence="1">
    <location>
        <begin position="245"/>
        <end position="257"/>
    </location>
</feature>
<feature type="compositionally biased region" description="Basic and acidic residues" evidence="1">
    <location>
        <begin position="46"/>
        <end position="55"/>
    </location>
</feature>
<feature type="region of interest" description="Disordered" evidence="1">
    <location>
        <begin position="46"/>
        <end position="213"/>
    </location>
</feature>
<feature type="compositionally biased region" description="Basic and acidic residues" evidence="1">
    <location>
        <begin position="276"/>
        <end position="294"/>
    </location>
</feature>
<organism evidence="2">
    <name type="scientific">Ixodes ricinus</name>
    <name type="common">Common tick</name>
    <name type="synonym">Acarus ricinus</name>
    <dbReference type="NCBI Taxonomy" id="34613"/>
    <lineage>
        <taxon>Eukaryota</taxon>
        <taxon>Metazoa</taxon>
        <taxon>Ecdysozoa</taxon>
        <taxon>Arthropoda</taxon>
        <taxon>Chelicerata</taxon>
        <taxon>Arachnida</taxon>
        <taxon>Acari</taxon>
        <taxon>Parasitiformes</taxon>
        <taxon>Ixodida</taxon>
        <taxon>Ixodoidea</taxon>
        <taxon>Ixodidae</taxon>
        <taxon>Ixodinae</taxon>
        <taxon>Ixodes</taxon>
    </lineage>
</organism>
<dbReference type="EMBL" id="GADI01007740">
    <property type="protein sequence ID" value="JAA66068.1"/>
    <property type="molecule type" value="mRNA"/>
</dbReference>
<feature type="compositionally biased region" description="Polar residues" evidence="1">
    <location>
        <begin position="78"/>
        <end position="92"/>
    </location>
</feature>
<name>A0A0K8R5A4_IXORI</name>
<protein>
    <submittedName>
        <fullName evidence="2">Putative ribosomal pseudouridine synthase</fullName>
    </submittedName>
</protein>
<feature type="compositionally biased region" description="Polar residues" evidence="1">
    <location>
        <begin position="134"/>
        <end position="150"/>
    </location>
</feature>
<sequence length="423" mass="46358">MTPITSPGTTGSTKTTLYSMMCIWTSFGSGKNVNRISKRKLGVWESEAKADRDVDASEVVSTVSGSRGVKGSRVLKQGENSSPGEYSTTSASGAKRDTQDTDKTQPFERPELPTTQVERRQKIQRKKVSRDDQQPCSVNEQHTTESSKTASNEHHPSVSELRRDAEETGRRGVDLDSGKDAQALQRHGLYESSSVGALPPQNKTVNHPPGTRATVTKAHPLAREEALLGKLSKAQQALIGRHNKIAKDNESQSRIDTELDDAEAPSIAPHSLQKFTKRDGSEKIVIERVGDRSRAGSIAPQHLEGADDSRPPDSEEPRTAYEYLRRESPPSSVKLDSKGFLILKSEIRPDLSRLLHSEAVNLLQKRVLYNNNDILVLNKPYGMLCHGPAPEVSDACVLTKLLPDLSSALLPSSRRQAVHCVPP</sequence>
<feature type="region of interest" description="Disordered" evidence="1">
    <location>
        <begin position="243"/>
        <end position="317"/>
    </location>
</feature>